<dbReference type="RefSeq" id="WP_224608760.1">
    <property type="nucleotide sequence ID" value="NZ_JAIQXV010000009.1"/>
</dbReference>
<gene>
    <name evidence="1" type="ORF">ACFP90_18270</name>
</gene>
<protein>
    <submittedName>
        <fullName evidence="1">Uncharacterized protein</fullName>
    </submittedName>
</protein>
<dbReference type="Proteomes" id="UP001596317">
    <property type="component" value="Unassembled WGS sequence"/>
</dbReference>
<name>A0ABW1ZMJ4_9DEIO</name>
<evidence type="ECO:0000313" key="1">
    <source>
        <dbReference type="EMBL" id="MFC6662053.1"/>
    </source>
</evidence>
<reference evidence="2" key="1">
    <citation type="journal article" date="2019" name="Int. J. Syst. Evol. Microbiol.">
        <title>The Global Catalogue of Microorganisms (GCM) 10K type strain sequencing project: providing services to taxonomists for standard genome sequencing and annotation.</title>
        <authorList>
            <consortium name="The Broad Institute Genomics Platform"/>
            <consortium name="The Broad Institute Genome Sequencing Center for Infectious Disease"/>
            <person name="Wu L."/>
            <person name="Ma J."/>
        </authorList>
    </citation>
    <scope>NUCLEOTIDE SEQUENCE [LARGE SCALE GENOMIC DNA]</scope>
    <source>
        <strain evidence="2">CCUG 63830</strain>
    </source>
</reference>
<sequence length="381" mass="41477">MRRRITFLTTLTLGLGLPLAYGQPRPPLPIPAAQAVSGYAQFPFGQSLAEVRRRLEASFPGRTYAFAQGFGRTALRLRDGLTFHGEDVDATFVFIQGQLVAVKLEEQATATRLRAVQTFLTSRFGAGAPAARSALHSLLDPGTAQTHAQGSVALAAAEPGPDGQRWLTVTFQEPQVAARLRTQMDTAANLERLAALYERGGWKALPHEPLARTNEFLMALTTASGFEQAALLGAEVTTQERAWAGAYFYMLITGQVAGEERQRQVLTLTGEELNNPLSLFLLGRIRYTEAQYADDRSATAQAEAEQGYLQMINAYTLTSLLMEDVPQLSSLLANSHVAMLAGLATGAAELSAADRAKVDRAWQQFYRAFRQQYPSVPLTGP</sequence>
<comment type="caution">
    <text evidence="1">The sequence shown here is derived from an EMBL/GenBank/DDBJ whole genome shotgun (WGS) entry which is preliminary data.</text>
</comment>
<accession>A0ABW1ZMJ4</accession>
<organism evidence="1 2">
    <name type="scientific">Deinococcus multiflagellatus</name>
    <dbReference type="NCBI Taxonomy" id="1656887"/>
    <lineage>
        <taxon>Bacteria</taxon>
        <taxon>Thermotogati</taxon>
        <taxon>Deinococcota</taxon>
        <taxon>Deinococci</taxon>
        <taxon>Deinococcales</taxon>
        <taxon>Deinococcaceae</taxon>
        <taxon>Deinococcus</taxon>
    </lineage>
</organism>
<proteinExistence type="predicted"/>
<evidence type="ECO:0000313" key="2">
    <source>
        <dbReference type="Proteomes" id="UP001596317"/>
    </source>
</evidence>
<dbReference type="EMBL" id="JBHSWB010000001">
    <property type="protein sequence ID" value="MFC6662053.1"/>
    <property type="molecule type" value="Genomic_DNA"/>
</dbReference>
<keyword evidence="2" id="KW-1185">Reference proteome</keyword>